<organism evidence="9 10">
    <name type="scientific">Sulfurovum riftiae</name>
    <dbReference type="NCBI Taxonomy" id="1630136"/>
    <lineage>
        <taxon>Bacteria</taxon>
        <taxon>Pseudomonadati</taxon>
        <taxon>Campylobacterota</taxon>
        <taxon>Epsilonproteobacteria</taxon>
        <taxon>Campylobacterales</taxon>
        <taxon>Sulfurovaceae</taxon>
        <taxon>Sulfurovum</taxon>
    </lineage>
</organism>
<dbReference type="InterPro" id="IPR001926">
    <property type="entry name" value="TrpB-like_PALP"/>
</dbReference>
<dbReference type="InterPro" id="IPR050147">
    <property type="entry name" value="Ser/Thr_Dehydratase"/>
</dbReference>
<dbReference type="PANTHER" id="PTHR48078">
    <property type="entry name" value="THREONINE DEHYDRATASE, MITOCHONDRIAL-RELATED"/>
    <property type="match status" value="1"/>
</dbReference>
<comment type="cofactor">
    <cofactor evidence="1">
        <name>pyridoxal 5'-phosphate</name>
        <dbReference type="ChEBI" id="CHEBI:597326"/>
    </cofactor>
</comment>
<dbReference type="FunFam" id="3.40.50.1100:FF:000007">
    <property type="entry name" value="L-threonine dehydratase catabolic TdcB"/>
    <property type="match status" value="1"/>
</dbReference>
<sequence length="403" mass="43352">MLDLQQIKTAYERVQGVVHRTPFSYAPILSQISGYEVYLKKENLQRTGAFKLRGAFNRIASFVERGDKGGVVAASAGNHAQGVAFAAKHFGIDATIIMPESTPLTKVQGVKEFGANVILHGSNYDEAYAYAVTFGEENNYTFVHPFTDEEVMAGQGTIALEMLEEVPELDAMIVPVGGGGLISGMSVAAKSLKTEIKVIAVSAEGAPAMKNSYDAGQPLDTTSVRTIADGIAVRDTSPVTLEYILKYVDRFEAVCEDEIASAILFLLEKQKVLVEGAGSVGVAALMHHKVDLPKGAKVGIVLSGGNIDVTMLSLIIEKGLMKSARKMKLMVTLVDKPGALQSFTQILTDVGANIVQIGYDRTSIDLEFGDAHVSVALETKGEEHQALIRQRLTEGGFAFREEH</sequence>
<dbReference type="Pfam" id="PF00291">
    <property type="entry name" value="PALP"/>
    <property type="match status" value="1"/>
</dbReference>
<keyword evidence="4" id="KW-0412">Isoleucine biosynthesis</keyword>
<evidence type="ECO:0000256" key="4">
    <source>
        <dbReference type="ARBA" id="ARBA00022624"/>
    </source>
</evidence>
<dbReference type="Gene3D" id="3.40.50.1100">
    <property type="match status" value="2"/>
</dbReference>
<keyword evidence="6 9" id="KW-0456">Lyase</keyword>
<protein>
    <submittedName>
        <fullName evidence="9">Threonine dehydratase</fullName>
        <ecNumber evidence="9">4.3.1.19</ecNumber>
    </submittedName>
</protein>
<dbReference type="NCBIfam" id="TIGR01127">
    <property type="entry name" value="ilvA_1Cterm"/>
    <property type="match status" value="1"/>
</dbReference>
<dbReference type="PANTHER" id="PTHR48078:SF6">
    <property type="entry name" value="L-THREONINE DEHYDRATASE CATABOLIC TDCB"/>
    <property type="match status" value="1"/>
</dbReference>
<dbReference type="OrthoDB" id="9811476at2"/>
<dbReference type="InterPro" id="IPR044561">
    <property type="entry name" value="ACT_ThrD-II-like"/>
</dbReference>
<keyword evidence="4" id="KW-0100">Branched-chain amino acid biosynthesis</keyword>
<proteinExistence type="inferred from homology"/>
<evidence type="ECO:0000259" key="8">
    <source>
        <dbReference type="Pfam" id="PF00291"/>
    </source>
</evidence>
<comment type="caution">
    <text evidence="9">The sequence shown here is derived from an EMBL/GenBank/DDBJ whole genome shotgun (WGS) entry which is preliminary data.</text>
</comment>
<dbReference type="GO" id="GO:0006565">
    <property type="term" value="P:L-serine catabolic process"/>
    <property type="evidence" value="ECO:0007669"/>
    <property type="project" value="TreeGrafter"/>
</dbReference>
<evidence type="ECO:0000256" key="2">
    <source>
        <dbReference type="ARBA" id="ARBA00004810"/>
    </source>
</evidence>
<accession>A0A151CJ95</accession>
<dbReference type="SUPFAM" id="SSF55021">
    <property type="entry name" value="ACT-like"/>
    <property type="match status" value="1"/>
</dbReference>
<gene>
    <name evidence="9" type="ORF">AS592_09465</name>
</gene>
<keyword evidence="4" id="KW-0028">Amino-acid biosynthesis</keyword>
<dbReference type="GO" id="GO:0009097">
    <property type="term" value="P:isoleucine biosynthetic process"/>
    <property type="evidence" value="ECO:0007669"/>
    <property type="project" value="UniProtKB-UniPathway"/>
</dbReference>
<dbReference type="RefSeq" id="WP_067328115.1">
    <property type="nucleotide sequence ID" value="NZ_LNKT01000001.1"/>
</dbReference>
<dbReference type="FunFam" id="3.40.50.1100:FF:000005">
    <property type="entry name" value="Threonine dehydratase catabolic"/>
    <property type="match status" value="1"/>
</dbReference>
<comment type="similarity">
    <text evidence="3">Belongs to the serine/threonine dehydratase family.</text>
</comment>
<dbReference type="InterPro" id="IPR005789">
    <property type="entry name" value="Thr_deHydtase_catblc"/>
</dbReference>
<dbReference type="InterPro" id="IPR000634">
    <property type="entry name" value="Ser/Thr_deHydtase_PyrdxlP-BS"/>
</dbReference>
<reference evidence="9 10" key="1">
    <citation type="submission" date="2015-11" db="EMBL/GenBank/DDBJ databases">
        <title>Draft genome of Sulfurovum riftiae 1812E, a member of the Epsilonproteobacteria isolated from the tube of the deep-sea hydrothermal vent tubewom Riftia pachyptila.</title>
        <authorList>
            <person name="Vetriani C."/>
            <person name="Giovannelli D."/>
        </authorList>
    </citation>
    <scope>NUCLEOTIDE SEQUENCE [LARGE SCALE GENOMIC DNA]</scope>
    <source>
        <strain evidence="9 10">1812E</strain>
    </source>
</reference>
<dbReference type="GO" id="GO:0006567">
    <property type="term" value="P:L-threonine catabolic process"/>
    <property type="evidence" value="ECO:0007669"/>
    <property type="project" value="InterPro"/>
</dbReference>
<dbReference type="Proteomes" id="UP000075359">
    <property type="component" value="Unassembled WGS sequence"/>
</dbReference>
<evidence type="ECO:0000256" key="6">
    <source>
        <dbReference type="ARBA" id="ARBA00023239"/>
    </source>
</evidence>
<dbReference type="SUPFAM" id="SSF53686">
    <property type="entry name" value="Tryptophan synthase beta subunit-like PLP-dependent enzymes"/>
    <property type="match status" value="1"/>
</dbReference>
<dbReference type="InterPro" id="IPR045865">
    <property type="entry name" value="ACT-like_dom_sf"/>
</dbReference>
<dbReference type="CDD" id="cd04886">
    <property type="entry name" value="ACT_ThrD-II-like"/>
    <property type="match status" value="1"/>
</dbReference>
<name>A0A151CJ95_9BACT</name>
<comment type="pathway">
    <text evidence="2">Amino-acid biosynthesis; L-isoleucine biosynthesis; 2-oxobutanoate from L-threonine: step 1/1.</text>
</comment>
<evidence type="ECO:0000256" key="1">
    <source>
        <dbReference type="ARBA" id="ARBA00001933"/>
    </source>
</evidence>
<dbReference type="GO" id="GO:0030170">
    <property type="term" value="F:pyridoxal phosphate binding"/>
    <property type="evidence" value="ECO:0007669"/>
    <property type="project" value="InterPro"/>
</dbReference>
<dbReference type="InterPro" id="IPR036052">
    <property type="entry name" value="TrpB-like_PALP_sf"/>
</dbReference>
<dbReference type="GO" id="GO:0004794">
    <property type="term" value="F:threonine deaminase activity"/>
    <property type="evidence" value="ECO:0007669"/>
    <property type="project" value="UniProtKB-EC"/>
</dbReference>
<keyword evidence="10" id="KW-1185">Reference proteome</keyword>
<feature type="domain" description="Tryptophan synthase beta chain-like PALP" evidence="8">
    <location>
        <begin position="17"/>
        <end position="304"/>
    </location>
</feature>
<dbReference type="PROSITE" id="PS00165">
    <property type="entry name" value="DEHYDRATASE_SER_THR"/>
    <property type="match status" value="1"/>
</dbReference>
<dbReference type="GO" id="GO:0003941">
    <property type="term" value="F:L-serine ammonia-lyase activity"/>
    <property type="evidence" value="ECO:0007669"/>
    <property type="project" value="UniProtKB-EC"/>
</dbReference>
<evidence type="ECO:0000256" key="7">
    <source>
        <dbReference type="ARBA" id="ARBA00049406"/>
    </source>
</evidence>
<comment type="catalytic activity">
    <reaction evidence="7">
        <text>L-serine = pyruvate + NH4(+)</text>
        <dbReference type="Rhea" id="RHEA:19169"/>
        <dbReference type="ChEBI" id="CHEBI:15361"/>
        <dbReference type="ChEBI" id="CHEBI:28938"/>
        <dbReference type="ChEBI" id="CHEBI:33384"/>
        <dbReference type="EC" id="4.3.1.17"/>
    </reaction>
</comment>
<evidence type="ECO:0000256" key="5">
    <source>
        <dbReference type="ARBA" id="ARBA00022898"/>
    </source>
</evidence>
<dbReference type="AlphaFoldDB" id="A0A151CJ95"/>
<dbReference type="UniPathway" id="UPA00047">
    <property type="reaction ID" value="UER00054"/>
</dbReference>
<dbReference type="CDD" id="cd01562">
    <property type="entry name" value="Thr-dehyd"/>
    <property type="match status" value="1"/>
</dbReference>
<evidence type="ECO:0000313" key="10">
    <source>
        <dbReference type="Proteomes" id="UP000075359"/>
    </source>
</evidence>
<dbReference type="EMBL" id="LNKT01000001">
    <property type="protein sequence ID" value="KYJ87343.1"/>
    <property type="molecule type" value="Genomic_DNA"/>
</dbReference>
<evidence type="ECO:0000313" key="9">
    <source>
        <dbReference type="EMBL" id="KYJ87343.1"/>
    </source>
</evidence>
<dbReference type="STRING" id="1630136.AS592_09465"/>
<evidence type="ECO:0000256" key="3">
    <source>
        <dbReference type="ARBA" id="ARBA00010869"/>
    </source>
</evidence>
<dbReference type="EC" id="4.3.1.19" evidence="9"/>
<keyword evidence="5" id="KW-0663">Pyridoxal phosphate</keyword>